<dbReference type="InterPro" id="IPR036736">
    <property type="entry name" value="ACP-like_sf"/>
</dbReference>
<evidence type="ECO:0000313" key="3">
    <source>
        <dbReference type="Proteomes" id="UP001501147"/>
    </source>
</evidence>
<dbReference type="Gene3D" id="1.10.1200.10">
    <property type="entry name" value="ACP-like"/>
    <property type="match status" value="1"/>
</dbReference>
<organism evidence="2 3">
    <name type="scientific">Streptomyces sanyensis</name>
    <dbReference type="NCBI Taxonomy" id="568869"/>
    <lineage>
        <taxon>Bacteria</taxon>
        <taxon>Bacillati</taxon>
        <taxon>Actinomycetota</taxon>
        <taxon>Actinomycetes</taxon>
        <taxon>Kitasatosporales</taxon>
        <taxon>Streptomycetaceae</taxon>
        <taxon>Streptomyces</taxon>
    </lineage>
</organism>
<dbReference type="Proteomes" id="UP001501147">
    <property type="component" value="Unassembled WGS sequence"/>
</dbReference>
<reference evidence="3" key="1">
    <citation type="journal article" date="2019" name="Int. J. Syst. Evol. Microbiol.">
        <title>The Global Catalogue of Microorganisms (GCM) 10K type strain sequencing project: providing services to taxonomists for standard genome sequencing and annotation.</title>
        <authorList>
            <consortium name="The Broad Institute Genomics Platform"/>
            <consortium name="The Broad Institute Genome Sequencing Center for Infectious Disease"/>
            <person name="Wu L."/>
            <person name="Ma J."/>
        </authorList>
    </citation>
    <scope>NUCLEOTIDE SEQUENCE [LARGE SCALE GENOMIC DNA]</scope>
    <source>
        <strain evidence="3">JCM 18324</strain>
    </source>
</reference>
<name>A0ABP8ZNM4_9ACTN</name>
<feature type="domain" description="Carrier" evidence="1">
    <location>
        <begin position="6"/>
        <end position="82"/>
    </location>
</feature>
<comment type="caution">
    <text evidence="2">The sequence shown here is derived from an EMBL/GenBank/DDBJ whole genome shotgun (WGS) entry which is preliminary data.</text>
</comment>
<accession>A0ABP8ZNM4</accession>
<dbReference type="InterPro" id="IPR009081">
    <property type="entry name" value="PP-bd_ACP"/>
</dbReference>
<gene>
    <name evidence="2" type="ORF">GCM10023329_03650</name>
</gene>
<proteinExistence type="predicted"/>
<dbReference type="Pfam" id="PF00550">
    <property type="entry name" value="PP-binding"/>
    <property type="match status" value="1"/>
</dbReference>
<keyword evidence="3" id="KW-1185">Reference proteome</keyword>
<sequence>MPASIPEGVHELEKLLVEWVGEFVENPEVSPEDNFLDLGGHSLLAMNLNTRFQQRFGHELDVKVLFEESLGSAIAELHARMAGQAVA</sequence>
<dbReference type="PROSITE" id="PS50075">
    <property type="entry name" value="CARRIER"/>
    <property type="match status" value="1"/>
</dbReference>
<protein>
    <recommendedName>
        <fullName evidence="1">Carrier domain-containing protein</fullName>
    </recommendedName>
</protein>
<evidence type="ECO:0000259" key="1">
    <source>
        <dbReference type="PROSITE" id="PS50075"/>
    </source>
</evidence>
<dbReference type="EMBL" id="BAABJV010000001">
    <property type="protein sequence ID" value="GAA4761554.1"/>
    <property type="molecule type" value="Genomic_DNA"/>
</dbReference>
<dbReference type="SUPFAM" id="SSF47336">
    <property type="entry name" value="ACP-like"/>
    <property type="match status" value="1"/>
</dbReference>
<evidence type="ECO:0000313" key="2">
    <source>
        <dbReference type="EMBL" id="GAA4761554.1"/>
    </source>
</evidence>
<dbReference type="RefSeq" id="WP_392796537.1">
    <property type="nucleotide sequence ID" value="NZ_CP193716.1"/>
</dbReference>